<gene>
    <name evidence="6" type="ORF">Ae201684_008029</name>
</gene>
<dbReference type="InterPro" id="IPR026854">
    <property type="entry name" value="VPS13_N"/>
</dbReference>
<dbReference type="Gene3D" id="2.60.40.150">
    <property type="entry name" value="C2 domain"/>
    <property type="match status" value="1"/>
</dbReference>
<keyword evidence="7" id="KW-1185">Reference proteome</keyword>
<comment type="similarity">
    <text evidence="1">Belongs to the VPS13 family.</text>
</comment>
<protein>
    <recommendedName>
        <fullName evidence="5">Chorein N-terminal domain-containing protein</fullName>
    </recommendedName>
</protein>
<comment type="caution">
    <text evidence="6">The sequence shown here is derived from an EMBL/GenBank/DDBJ whole genome shotgun (WGS) entry which is preliminary data.</text>
</comment>
<dbReference type="PANTHER" id="PTHR16166:SF93">
    <property type="entry name" value="INTERMEMBRANE LIPID TRANSFER PROTEIN VPS13"/>
    <property type="match status" value="1"/>
</dbReference>
<evidence type="ECO:0000259" key="5">
    <source>
        <dbReference type="Pfam" id="PF12624"/>
    </source>
</evidence>
<evidence type="ECO:0000313" key="6">
    <source>
        <dbReference type="EMBL" id="KAF0735550.1"/>
    </source>
</evidence>
<dbReference type="Pfam" id="PF12624">
    <property type="entry name" value="VPS13_N"/>
    <property type="match status" value="1"/>
</dbReference>
<feature type="compositionally biased region" description="Pro residues" evidence="4">
    <location>
        <begin position="139"/>
        <end position="149"/>
    </location>
</feature>
<dbReference type="InterPro" id="IPR035892">
    <property type="entry name" value="C2_domain_sf"/>
</dbReference>
<dbReference type="Gene3D" id="2.30.29.30">
    <property type="entry name" value="Pleckstrin-homology domain (PH domain)/Phosphotyrosine-binding domain (PTB)"/>
    <property type="match status" value="1"/>
</dbReference>
<evidence type="ECO:0000256" key="2">
    <source>
        <dbReference type="ARBA" id="ARBA00022448"/>
    </source>
</evidence>
<accession>A0A6G0X6L2</accession>
<dbReference type="Proteomes" id="UP000481153">
    <property type="component" value="Unassembled WGS sequence"/>
</dbReference>
<dbReference type="VEuPathDB" id="FungiDB:AeMF1_019948"/>
<dbReference type="SUPFAM" id="SSF49562">
    <property type="entry name" value="C2 domain (Calcium/lipid-binding domain, CaLB)"/>
    <property type="match status" value="1"/>
</dbReference>
<feature type="coiled-coil region" evidence="3">
    <location>
        <begin position="989"/>
        <end position="1016"/>
    </location>
</feature>
<sequence length="1169" mass="131926">MVLEGLAATYVNKFCSRFVQDFKKENLSISLSGEVSLTHFEVKTDEVQALQLPVELKRLSVGKLRLQLPLVHLSTQAAQIELTDVNVLLGTPRNPQWDPTSLYVAEQSKIFVMQMLVEQFSPTNNGHNHHHNGTNRPANNPPSDSPPINPTLLKLLENCQVVVERIHIRFEDGLTGLGLDKPAKYALGVTLASLRVSHASPVGSSGAKEKMLVLDRLSVYLKEDEMLEDLSPDDQMRAFVAPFEPATHHGIRLLEPLSLDLKCQFNFDPISKIQLAIQVDVPVVQLNLAREHTQYLDCFLNHVDRFDRYSLYRRFRPIENGKMKKNYKAWWRYAILAVVMDLNDPVRRKPTWRSTLNLVLVSLQYTALRRQVAPYLIRHALPGDHHFLEFREDFEGCQSSLTPSDPFMASESLPKDVTHFGGGIFAGIYGLHRCFPRLKTTELDDAVRPAEPVLDDDKKKEFAKALWHRQLCIDAAFRPIVMAKLRFFASCQMDQKATAKVHNMRKGTLTLTLVDSHLAVPKSMLLFCKIKVGHNGTAYSGDLVQTDNSTTHLVFAQTFEFHLDGTANEDTIHVNVFDRWPLFNQFVGKFRLDLAAITAEAHLDQLVAIESADKKAQGMHMRILTVFKPEGNNNGGIGNEFASSEAMMAAKYTTLYASKPHTMHSWFKDVPRFRLESVGAKIHIGQVQLAFLFPKALDSADDDDDDEQVLLQLHTVQYHLQFVPARMKQTLLVARLEMRHRLNGANESIFFQGPRADSTAPFLEYEKETRAKTPEMMKIRTQDVDLVVDLPTFLRHVMLLEEKIPELSAINSLFNAPVYQAMMQYASDNVDDELGKHAKKSPKDESPISPRFSWMWAPERPANAPPNRSSSQAKLVEAAINQDCSNDFNANVEMGALYISLAGVQDKKGKPTTPRRVLEVKVPGMTLQVEGGLHRKTEVKSSGSTLVEMDGTVPRVLRQLDQIFHVLQRQLRVDAQPFYKKPLSSRAKARRFERGIHDLERQLAKYRLLLRQVVAAPETYGMAQSDCDELRLIVRDLQPKVVNASDVMIAKAHAHAFELALVQGITVIKHNVRKGDPSWRVLWLQDQAICLARPTERKKTRVLPLKNIAGVATGKMTAALGRTGDAKDVDKYIAIQIVDEPKPISLELQSIEVRDHFVATMTSLLTRAM</sequence>
<feature type="region of interest" description="Disordered" evidence="4">
    <location>
        <begin position="122"/>
        <end position="150"/>
    </location>
</feature>
<evidence type="ECO:0000256" key="3">
    <source>
        <dbReference type="SAM" id="Coils"/>
    </source>
</evidence>
<keyword evidence="2" id="KW-0813">Transport</keyword>
<dbReference type="PANTHER" id="PTHR16166">
    <property type="entry name" value="VACUOLAR PROTEIN SORTING-ASSOCIATED PROTEIN VPS13"/>
    <property type="match status" value="1"/>
</dbReference>
<name>A0A6G0X6L2_9STRA</name>
<dbReference type="InterPro" id="IPR011993">
    <property type="entry name" value="PH-like_dom_sf"/>
</dbReference>
<evidence type="ECO:0000313" key="7">
    <source>
        <dbReference type="Proteomes" id="UP000481153"/>
    </source>
</evidence>
<dbReference type="InterPro" id="IPR026847">
    <property type="entry name" value="VPS13"/>
</dbReference>
<dbReference type="GO" id="GO:0006623">
    <property type="term" value="P:protein targeting to vacuole"/>
    <property type="evidence" value="ECO:0007669"/>
    <property type="project" value="TreeGrafter"/>
</dbReference>
<reference evidence="6 7" key="1">
    <citation type="submission" date="2019-07" db="EMBL/GenBank/DDBJ databases">
        <title>Genomics analysis of Aphanomyces spp. identifies a new class of oomycete effector associated with host adaptation.</title>
        <authorList>
            <person name="Gaulin E."/>
        </authorList>
    </citation>
    <scope>NUCLEOTIDE SEQUENCE [LARGE SCALE GENOMIC DNA]</scope>
    <source>
        <strain evidence="6 7">ATCC 201684</strain>
    </source>
</reference>
<evidence type="ECO:0000256" key="1">
    <source>
        <dbReference type="ARBA" id="ARBA00006545"/>
    </source>
</evidence>
<evidence type="ECO:0000256" key="4">
    <source>
        <dbReference type="SAM" id="MobiDB-lite"/>
    </source>
</evidence>
<dbReference type="GO" id="GO:0045053">
    <property type="term" value="P:protein retention in Golgi apparatus"/>
    <property type="evidence" value="ECO:0007669"/>
    <property type="project" value="TreeGrafter"/>
</dbReference>
<dbReference type="EMBL" id="VJMJ01000095">
    <property type="protein sequence ID" value="KAF0735550.1"/>
    <property type="molecule type" value="Genomic_DNA"/>
</dbReference>
<feature type="domain" description="Chorein N-terminal" evidence="5">
    <location>
        <begin position="2"/>
        <end position="353"/>
    </location>
</feature>
<keyword evidence="3" id="KW-0175">Coiled coil</keyword>
<dbReference type="AlphaFoldDB" id="A0A6G0X6L2"/>
<proteinExistence type="inferred from homology"/>
<organism evidence="6 7">
    <name type="scientific">Aphanomyces euteiches</name>
    <dbReference type="NCBI Taxonomy" id="100861"/>
    <lineage>
        <taxon>Eukaryota</taxon>
        <taxon>Sar</taxon>
        <taxon>Stramenopiles</taxon>
        <taxon>Oomycota</taxon>
        <taxon>Saprolegniomycetes</taxon>
        <taxon>Saprolegniales</taxon>
        <taxon>Verrucalvaceae</taxon>
        <taxon>Aphanomyces</taxon>
    </lineage>
</organism>